<keyword evidence="1" id="KW-0175">Coiled coil</keyword>
<dbReference type="KEGG" id="psco:LY89DRAFT_169006"/>
<name>A0A194XS69_MOLSC</name>
<dbReference type="FunCoup" id="A0A194XS69">
    <property type="interactions" value="516"/>
</dbReference>
<evidence type="ECO:0000313" key="3">
    <source>
        <dbReference type="EMBL" id="KUJ23145.1"/>
    </source>
</evidence>
<feature type="coiled-coil region" evidence="1">
    <location>
        <begin position="45"/>
        <end position="132"/>
    </location>
</feature>
<keyword evidence="4" id="KW-1185">Reference proteome</keyword>
<feature type="compositionally biased region" description="Polar residues" evidence="2">
    <location>
        <begin position="542"/>
        <end position="552"/>
    </location>
</feature>
<dbReference type="Proteomes" id="UP000070700">
    <property type="component" value="Unassembled WGS sequence"/>
</dbReference>
<gene>
    <name evidence="3" type="ORF">LY89DRAFT_169006</name>
</gene>
<feature type="region of interest" description="Disordered" evidence="2">
    <location>
        <begin position="570"/>
        <end position="589"/>
    </location>
</feature>
<evidence type="ECO:0000256" key="2">
    <source>
        <dbReference type="SAM" id="MobiDB-lite"/>
    </source>
</evidence>
<protein>
    <submittedName>
        <fullName evidence="3">Uncharacterized protein</fullName>
    </submittedName>
</protein>
<accession>A0A194XS69</accession>
<feature type="region of interest" description="Disordered" evidence="2">
    <location>
        <begin position="860"/>
        <end position="919"/>
    </location>
</feature>
<dbReference type="RefSeq" id="XP_018077500.1">
    <property type="nucleotide sequence ID" value="XM_018205555.1"/>
</dbReference>
<proteinExistence type="predicted"/>
<reference evidence="3 4" key="1">
    <citation type="submission" date="2015-10" db="EMBL/GenBank/DDBJ databases">
        <title>Full genome of DAOMC 229536 Phialocephala scopiformis, a fungal endophyte of spruce producing the potent anti-insectan compound rugulosin.</title>
        <authorList>
            <consortium name="DOE Joint Genome Institute"/>
            <person name="Walker A.K."/>
            <person name="Frasz S.L."/>
            <person name="Seifert K.A."/>
            <person name="Miller J.D."/>
            <person name="Mondo S.J."/>
            <person name="Labutti K."/>
            <person name="Lipzen A."/>
            <person name="Dockter R."/>
            <person name="Kennedy M."/>
            <person name="Grigoriev I.V."/>
            <person name="Spatafora J.W."/>
        </authorList>
    </citation>
    <scope>NUCLEOTIDE SEQUENCE [LARGE SCALE GENOMIC DNA]</scope>
    <source>
        <strain evidence="3 4">CBS 120377</strain>
    </source>
</reference>
<evidence type="ECO:0000256" key="1">
    <source>
        <dbReference type="SAM" id="Coils"/>
    </source>
</evidence>
<dbReference type="GeneID" id="28815281"/>
<feature type="coiled-coil region" evidence="1">
    <location>
        <begin position="243"/>
        <end position="385"/>
    </location>
</feature>
<feature type="compositionally biased region" description="Basic and acidic residues" evidence="2">
    <location>
        <begin position="797"/>
        <end position="806"/>
    </location>
</feature>
<feature type="coiled-coil region" evidence="1">
    <location>
        <begin position="489"/>
        <end position="537"/>
    </location>
</feature>
<dbReference type="AlphaFoldDB" id="A0A194XS69"/>
<feature type="compositionally biased region" description="Polar residues" evidence="2">
    <location>
        <begin position="898"/>
        <end position="913"/>
    </location>
</feature>
<dbReference type="InParanoid" id="A0A194XS69"/>
<dbReference type="OrthoDB" id="3565262at2759"/>
<dbReference type="Gene3D" id="1.10.287.1490">
    <property type="match status" value="1"/>
</dbReference>
<evidence type="ECO:0000313" key="4">
    <source>
        <dbReference type="Proteomes" id="UP000070700"/>
    </source>
</evidence>
<sequence>MAVWKHHEQATVKLEGALKDSKELRLAVQNFDEVSKQKQDLITVNSKLLADKELCEQNLKALETQLQEAKLQHSNEQASLAAEIADLHADAKQNLKSYQLLQNELNERLTELQREKHNSEKLLKNLDEQTAKWGQLLELAKQIPKDTAEVLNGEDGKLATILSSKNTTQEKIEEMTSMIEELVNCERELPPTLVKLVEDVALRLEGEKQLSDGNGNILRDTAATISQELQEGLNQLRLDKEAEIRLKSKIAELEQVRESLNADKSARDTEVDNLLRQLNETERELSSCRSDLSNKTNELTVALNAPRDDPVLQSKISELEKINNLLDDETKKMSQELSKAKEELSSIRKTAANKEEEKNVLAQTLISAQQTIKNFEQEMAKTLALKDEEHKKKYQDLARNGESQKATIKMKLEAEVKTLESRVTERNTEIDSLKEQLQRLPSEANQRTADLEAEVASYKEQILQLIPQLKRLEQDKPSNWDSVGFSGELRSAQNELADLRLLFQSATTETTRILEVATKEQRAIEDALRRFDESQKKISAGAASQSLEQPNLNARDGISRSDRRLDSSSIMLSSSRISGPKHTKFASTEDDAGEKFWTPTLLPRGPVERLGGASIHSVQQQNHALDSHALRVAPRKNNWIESSTRFANKPDINTLQPPGKNHDSDMLQVTADRTPISYESSPLSDLSSMFDDFGSTNDQVEVHKEYETRSKRDNGLAAPRSAFAQQTVLDLTQQSSSIGEIQGSNHQPTHSVMAKANALSHAEESHRRRNAQLPKSALKKPIRSSDILPQPSMASEGRGDSARETGFRNNKTMGPPQRTDRPLVNFKGVVSGNSARSMTSVGRESSSALTYGTSDASHFFDLQHSPPMDAPKRNRSKRLASARLESDKTKVSRISFPSRLSSQSVIADSQADSQDSEYN</sequence>
<dbReference type="PANTHER" id="PTHR18916">
    <property type="entry name" value="DYNACTIN 1-RELATED MICROTUBULE-BINDING"/>
    <property type="match status" value="1"/>
</dbReference>
<feature type="region of interest" description="Disordered" evidence="2">
    <location>
        <begin position="739"/>
        <end position="825"/>
    </location>
</feature>
<feature type="region of interest" description="Disordered" evidence="2">
    <location>
        <begin position="539"/>
        <end position="565"/>
    </location>
</feature>
<feature type="coiled-coil region" evidence="1">
    <location>
        <begin position="409"/>
        <end position="436"/>
    </location>
</feature>
<organism evidence="3 4">
    <name type="scientific">Mollisia scopiformis</name>
    <name type="common">Conifer needle endophyte fungus</name>
    <name type="synonym">Phialocephala scopiformis</name>
    <dbReference type="NCBI Taxonomy" id="149040"/>
    <lineage>
        <taxon>Eukaryota</taxon>
        <taxon>Fungi</taxon>
        <taxon>Dikarya</taxon>
        <taxon>Ascomycota</taxon>
        <taxon>Pezizomycotina</taxon>
        <taxon>Leotiomycetes</taxon>
        <taxon>Helotiales</taxon>
        <taxon>Mollisiaceae</taxon>
        <taxon>Mollisia</taxon>
    </lineage>
</organism>
<dbReference type="EMBL" id="KQ947405">
    <property type="protein sequence ID" value="KUJ23145.1"/>
    <property type="molecule type" value="Genomic_DNA"/>
</dbReference>
<dbReference type="STRING" id="149040.A0A194XS69"/>